<evidence type="ECO:0000313" key="1">
    <source>
        <dbReference type="EMBL" id="MBX65999.1"/>
    </source>
</evidence>
<name>A0A2P2QG72_RHIMU</name>
<accession>A0A2P2QG72</accession>
<sequence length="15" mass="1869">MSSHHFFLVFFFHVS</sequence>
<dbReference type="EMBL" id="GGEC01085515">
    <property type="protein sequence ID" value="MBX65999.1"/>
    <property type="molecule type" value="Transcribed_RNA"/>
</dbReference>
<organism evidence="1">
    <name type="scientific">Rhizophora mucronata</name>
    <name type="common">Asiatic mangrove</name>
    <dbReference type="NCBI Taxonomy" id="61149"/>
    <lineage>
        <taxon>Eukaryota</taxon>
        <taxon>Viridiplantae</taxon>
        <taxon>Streptophyta</taxon>
        <taxon>Embryophyta</taxon>
        <taxon>Tracheophyta</taxon>
        <taxon>Spermatophyta</taxon>
        <taxon>Magnoliopsida</taxon>
        <taxon>eudicotyledons</taxon>
        <taxon>Gunneridae</taxon>
        <taxon>Pentapetalae</taxon>
        <taxon>rosids</taxon>
        <taxon>fabids</taxon>
        <taxon>Malpighiales</taxon>
        <taxon>Rhizophoraceae</taxon>
        <taxon>Rhizophora</taxon>
    </lineage>
</organism>
<proteinExistence type="predicted"/>
<reference evidence="1" key="1">
    <citation type="submission" date="2018-02" db="EMBL/GenBank/DDBJ databases">
        <title>Rhizophora mucronata_Transcriptome.</title>
        <authorList>
            <person name="Meera S.P."/>
            <person name="Sreeshan A."/>
            <person name="Augustine A."/>
        </authorList>
    </citation>
    <scope>NUCLEOTIDE SEQUENCE</scope>
    <source>
        <tissue evidence="1">Leaf</tissue>
    </source>
</reference>
<protein>
    <submittedName>
        <fullName evidence="1">Uncharacterized protein</fullName>
    </submittedName>
</protein>